<accession>A0A8B7ZJI0</accession>
<dbReference type="PANTHER" id="PTHR18945">
    <property type="entry name" value="NEUROTRANSMITTER GATED ION CHANNEL"/>
    <property type="match status" value="1"/>
</dbReference>
<dbReference type="KEGG" id="aplc:110987065"/>
<dbReference type="GO" id="GO:0004888">
    <property type="term" value="F:transmembrane signaling receptor activity"/>
    <property type="evidence" value="ECO:0007669"/>
    <property type="project" value="InterPro"/>
</dbReference>
<dbReference type="AlphaFoldDB" id="A0A8B7ZJI0"/>
<gene>
    <name evidence="18" type="primary">LOC110987065</name>
</gene>
<feature type="domain" description="Neurotransmitter-gated ion-channel transmembrane" evidence="16">
    <location>
        <begin position="249"/>
        <end position="503"/>
    </location>
</feature>
<dbReference type="GO" id="GO:0045211">
    <property type="term" value="C:postsynaptic membrane"/>
    <property type="evidence" value="ECO:0007669"/>
    <property type="project" value="InterPro"/>
</dbReference>
<keyword evidence="11" id="KW-1071">Ligand-gated ion channel</keyword>
<dbReference type="OMA" id="FANYICV"/>
<evidence type="ECO:0000256" key="10">
    <source>
        <dbReference type="ARBA" id="ARBA00023180"/>
    </source>
</evidence>
<dbReference type="PRINTS" id="PR00252">
    <property type="entry name" value="NRIONCHANNEL"/>
</dbReference>
<evidence type="ECO:0000256" key="13">
    <source>
        <dbReference type="ARBA" id="ARBA00034099"/>
    </source>
</evidence>
<evidence type="ECO:0000256" key="9">
    <source>
        <dbReference type="ARBA" id="ARBA00023170"/>
    </source>
</evidence>
<dbReference type="GeneID" id="110987065"/>
<keyword evidence="17" id="KW-1185">Reference proteome</keyword>
<dbReference type="InterPro" id="IPR006029">
    <property type="entry name" value="Neurotrans-gated_channel_TM"/>
</dbReference>
<dbReference type="Pfam" id="PF02931">
    <property type="entry name" value="Neur_chan_LBD"/>
    <property type="match status" value="1"/>
</dbReference>
<dbReference type="GO" id="GO:0022848">
    <property type="term" value="F:acetylcholine-gated monoatomic cation-selective channel activity"/>
    <property type="evidence" value="ECO:0007669"/>
    <property type="project" value="InterPro"/>
</dbReference>
<evidence type="ECO:0000256" key="3">
    <source>
        <dbReference type="ARBA" id="ARBA00022692"/>
    </source>
</evidence>
<evidence type="ECO:0000259" key="15">
    <source>
        <dbReference type="Pfam" id="PF02931"/>
    </source>
</evidence>
<dbReference type="InterPro" id="IPR036734">
    <property type="entry name" value="Neur_chan_lig-bd_sf"/>
</dbReference>
<keyword evidence="10" id="KW-0325">Glycoprotein</keyword>
<dbReference type="SUPFAM" id="SSF90112">
    <property type="entry name" value="Neurotransmitter-gated ion-channel transmembrane pore"/>
    <property type="match status" value="1"/>
</dbReference>
<evidence type="ECO:0000256" key="2">
    <source>
        <dbReference type="ARBA" id="ARBA00022475"/>
    </source>
</evidence>
<feature type="transmembrane region" description="Helical" evidence="14">
    <location>
        <begin position="243"/>
        <end position="266"/>
    </location>
</feature>
<comment type="subcellular location">
    <subcellularLocation>
        <location evidence="13">Synaptic cell membrane</location>
        <topology evidence="13">Multi-pass membrane protein</topology>
    </subcellularLocation>
</comment>
<sequence>MTSGVYSETAMGLMWTTLVFTSFMMATKCASSRELSNQDRLLKDLLANYGYTSMRPVYNLSHPVTVELVFVLSQVIELNERHQTIEISAWITQRWTDEYMRWNPNDYGGVGRIYVHKYMIWLPDITLYKSADHDFESYKDIPVKVESNGMVTWAAPAILKCTCVIDALLFPFDTQVCEVRFTSWAFNANQLNLTNMTDERKNFYSDVGVWELLDVVVKQRESYYFGESYVELSYFIHLRRKPLFYLLQIIVPCVLFSFLNLMVFVLPPESGEKISLGVTNLLSLIVFNQLISGSLPPTAYNRPIIGYYFTPMIVLACTSVVCTVIVIRLYYRDSSQPIPRGVEYFVFTVLSKLVCRRSLGNISPNGAKSRKGGIASPSHQLERLDSRICRPVDSVRLRTENGVGAPPVKSRYRGVRDWDSAVHDSARRVFAAAHSKTLDSPVMKARQRMFDGKAETTYEPQQTRASQSGVRHTWQEVALVLDRTVLILSLIITLSSITCTVVLFLTYLHSI</sequence>
<evidence type="ECO:0000256" key="11">
    <source>
        <dbReference type="ARBA" id="ARBA00023286"/>
    </source>
</evidence>
<dbReference type="InterPro" id="IPR006201">
    <property type="entry name" value="Neur_channel"/>
</dbReference>
<evidence type="ECO:0000313" key="17">
    <source>
        <dbReference type="Proteomes" id="UP000694845"/>
    </source>
</evidence>
<keyword evidence="6" id="KW-0406">Ion transport</keyword>
<dbReference type="InterPro" id="IPR036719">
    <property type="entry name" value="Neuro-gated_channel_TM_sf"/>
</dbReference>
<keyword evidence="5" id="KW-0770">Synapse</keyword>
<dbReference type="InterPro" id="IPR002394">
    <property type="entry name" value="Nicotinic_acetylcholine_rcpt"/>
</dbReference>
<dbReference type="CDD" id="cd19051">
    <property type="entry name" value="LGIC_TM_cation"/>
    <property type="match status" value="1"/>
</dbReference>
<keyword evidence="2" id="KW-1003">Cell membrane</keyword>
<keyword evidence="9" id="KW-0675">Receptor</keyword>
<dbReference type="Gene3D" id="2.70.170.10">
    <property type="entry name" value="Neurotransmitter-gated ion-channel ligand-binding domain"/>
    <property type="match status" value="1"/>
</dbReference>
<dbReference type="FunFam" id="1.20.58.390:FF:000043">
    <property type="entry name" value="AcetylCholine Receptor"/>
    <property type="match status" value="1"/>
</dbReference>
<evidence type="ECO:0000259" key="16">
    <source>
        <dbReference type="Pfam" id="PF02932"/>
    </source>
</evidence>
<evidence type="ECO:0000256" key="4">
    <source>
        <dbReference type="ARBA" id="ARBA00022989"/>
    </source>
</evidence>
<keyword evidence="12" id="KW-0407">Ion channel</keyword>
<dbReference type="Pfam" id="PF02932">
    <property type="entry name" value="Neur_chan_memb"/>
    <property type="match status" value="1"/>
</dbReference>
<dbReference type="Proteomes" id="UP000694845">
    <property type="component" value="Unplaced"/>
</dbReference>
<feature type="transmembrane region" description="Helical" evidence="14">
    <location>
        <begin position="305"/>
        <end position="331"/>
    </location>
</feature>
<evidence type="ECO:0000256" key="8">
    <source>
        <dbReference type="ARBA" id="ARBA00023157"/>
    </source>
</evidence>
<dbReference type="FunFam" id="2.70.170.10:FF:000028">
    <property type="entry name" value="AcetylCholine Receptor"/>
    <property type="match status" value="1"/>
</dbReference>
<name>A0A8B7ZJI0_ACAPL</name>
<protein>
    <submittedName>
        <fullName evidence="18">Neuronal acetylcholine receptor subunit beta-3-like</fullName>
    </submittedName>
</protein>
<reference evidence="18" key="1">
    <citation type="submission" date="2025-08" db="UniProtKB">
        <authorList>
            <consortium name="RefSeq"/>
        </authorList>
    </citation>
    <scope>IDENTIFICATION</scope>
</reference>
<feature type="domain" description="Neurotransmitter-gated ion-channel ligand-binding" evidence="15">
    <location>
        <begin position="39"/>
        <end position="242"/>
    </location>
</feature>
<keyword evidence="4 14" id="KW-1133">Transmembrane helix</keyword>
<keyword evidence="8" id="KW-1015">Disulfide bond</keyword>
<evidence type="ECO:0000256" key="14">
    <source>
        <dbReference type="SAM" id="Phobius"/>
    </source>
</evidence>
<evidence type="ECO:0000256" key="6">
    <source>
        <dbReference type="ARBA" id="ARBA00023065"/>
    </source>
</evidence>
<dbReference type="SUPFAM" id="SSF63712">
    <property type="entry name" value="Nicotinic receptor ligand binding domain-like"/>
    <property type="match status" value="1"/>
</dbReference>
<proteinExistence type="predicted"/>
<keyword evidence="7 14" id="KW-0472">Membrane</keyword>
<dbReference type="CDD" id="cd18997">
    <property type="entry name" value="LGIC_ECD_nAChR"/>
    <property type="match status" value="1"/>
</dbReference>
<evidence type="ECO:0000256" key="1">
    <source>
        <dbReference type="ARBA" id="ARBA00022448"/>
    </source>
</evidence>
<dbReference type="Gene3D" id="1.20.58.390">
    <property type="entry name" value="Neurotransmitter-gated ion-channel transmembrane domain"/>
    <property type="match status" value="1"/>
</dbReference>
<dbReference type="InterPro" id="IPR006202">
    <property type="entry name" value="Neur_chan_lig-bd"/>
</dbReference>
<keyword evidence="3 14" id="KW-0812">Transmembrane</keyword>
<feature type="transmembrane region" description="Helical" evidence="14">
    <location>
        <begin position="485"/>
        <end position="508"/>
    </location>
</feature>
<evidence type="ECO:0000256" key="5">
    <source>
        <dbReference type="ARBA" id="ARBA00023018"/>
    </source>
</evidence>
<keyword evidence="1" id="KW-0813">Transport</keyword>
<dbReference type="InterPro" id="IPR038050">
    <property type="entry name" value="Neuro_actylchol_rec"/>
</dbReference>
<feature type="transmembrane region" description="Helical" evidence="14">
    <location>
        <begin position="12"/>
        <end position="30"/>
    </location>
</feature>
<dbReference type="PRINTS" id="PR00254">
    <property type="entry name" value="NICOTINICR"/>
</dbReference>
<dbReference type="OrthoDB" id="6127156at2759"/>
<evidence type="ECO:0000256" key="12">
    <source>
        <dbReference type="ARBA" id="ARBA00023303"/>
    </source>
</evidence>
<dbReference type="RefSeq" id="XP_022105177.1">
    <property type="nucleotide sequence ID" value="XM_022249485.1"/>
</dbReference>
<evidence type="ECO:0000313" key="18">
    <source>
        <dbReference type="RefSeq" id="XP_022105177.1"/>
    </source>
</evidence>
<evidence type="ECO:0000256" key="7">
    <source>
        <dbReference type="ARBA" id="ARBA00023136"/>
    </source>
</evidence>
<organism evidence="17 18">
    <name type="scientific">Acanthaster planci</name>
    <name type="common">Crown-of-thorns starfish</name>
    <dbReference type="NCBI Taxonomy" id="133434"/>
    <lineage>
        <taxon>Eukaryota</taxon>
        <taxon>Metazoa</taxon>
        <taxon>Echinodermata</taxon>
        <taxon>Eleutherozoa</taxon>
        <taxon>Asterozoa</taxon>
        <taxon>Asteroidea</taxon>
        <taxon>Valvatacea</taxon>
        <taxon>Valvatida</taxon>
        <taxon>Acanthasteridae</taxon>
        <taxon>Acanthaster</taxon>
    </lineage>
</organism>